<comment type="caution">
    <text evidence="2">The sequence shown here is derived from an EMBL/GenBank/DDBJ whole genome shotgun (WGS) entry which is preliminary data.</text>
</comment>
<accession>A0A8S9JCC4</accession>
<name>A0A8S9JCC4_BRACR</name>
<dbReference type="PANTHER" id="PTHR46293:SF12">
    <property type="entry name" value="E3 UBIQUITIN PROTEIN LIGASE DRIP2"/>
    <property type="match status" value="1"/>
</dbReference>
<feature type="region of interest" description="Disordered" evidence="1">
    <location>
        <begin position="48"/>
        <end position="82"/>
    </location>
</feature>
<dbReference type="PANTHER" id="PTHR46293">
    <property type="entry name" value="E3 UBIQUITIN PROTEIN LIGASE DRIP1"/>
    <property type="match status" value="1"/>
</dbReference>
<proteinExistence type="predicted"/>
<feature type="compositionally biased region" description="Basic residues" evidence="1">
    <location>
        <begin position="161"/>
        <end position="172"/>
    </location>
</feature>
<evidence type="ECO:0000256" key="1">
    <source>
        <dbReference type="SAM" id="MobiDB-lite"/>
    </source>
</evidence>
<dbReference type="InterPro" id="IPR044807">
    <property type="entry name" value="DRIP1-like"/>
</dbReference>
<gene>
    <name evidence="2" type="ORF">F2Q68_00001211</name>
</gene>
<feature type="compositionally biased region" description="Basic residues" evidence="1">
    <location>
        <begin position="130"/>
        <end position="141"/>
    </location>
</feature>
<feature type="region of interest" description="Disordered" evidence="1">
    <location>
        <begin position="106"/>
        <end position="177"/>
    </location>
</feature>
<evidence type="ECO:0000313" key="2">
    <source>
        <dbReference type="EMBL" id="KAF2578966.1"/>
    </source>
</evidence>
<organism evidence="2 3">
    <name type="scientific">Brassica cretica</name>
    <name type="common">Mustard</name>
    <dbReference type="NCBI Taxonomy" id="69181"/>
    <lineage>
        <taxon>Eukaryota</taxon>
        <taxon>Viridiplantae</taxon>
        <taxon>Streptophyta</taxon>
        <taxon>Embryophyta</taxon>
        <taxon>Tracheophyta</taxon>
        <taxon>Spermatophyta</taxon>
        <taxon>Magnoliopsida</taxon>
        <taxon>eudicotyledons</taxon>
        <taxon>Gunneridae</taxon>
        <taxon>Pentapetalae</taxon>
        <taxon>rosids</taxon>
        <taxon>malvids</taxon>
        <taxon>Brassicales</taxon>
        <taxon>Brassicaceae</taxon>
        <taxon>Brassiceae</taxon>
        <taxon>Brassica</taxon>
    </lineage>
</organism>
<protein>
    <submittedName>
        <fullName evidence="2">Uncharacterized protein</fullName>
    </submittedName>
</protein>
<feature type="compositionally biased region" description="Polar residues" evidence="1">
    <location>
        <begin position="106"/>
        <end position="124"/>
    </location>
</feature>
<sequence>MFRPDHILQDLRAKIFPLKRKRESSITLPARRKERSISSLVVNTPRLSAQTGTTGKRSKSLVRKDVREANQSLSNRRNKDVDEPWDSKLHLWKPLTFLVDVANGTKSSTSQGLDPKSENGNASHNDVHGSKTKTKDHKRKCKLEEEISKNGDPTTSEPAKLKRTRRTRRKRSSTFGDSRITSLQDAASLKQERRNGPVWFSLVASNNQIAGLREGETSLPQIPANYLRIREFHVIFCIGVHFTVEIRCMGEAVIPTLELRSLVELWLETTSKHERVAATIVQDSSAEETKMLTNCGQHITFPTSAANGWEQSKAAVSITLEIAWKSAGHLPVSFGWYVSGKVGYIGGVQGRGGDSYLGMTEGDI</sequence>
<dbReference type="GO" id="GO:0004842">
    <property type="term" value="F:ubiquitin-protein transferase activity"/>
    <property type="evidence" value="ECO:0007669"/>
    <property type="project" value="InterPro"/>
</dbReference>
<dbReference type="Proteomes" id="UP000712281">
    <property type="component" value="Unassembled WGS sequence"/>
</dbReference>
<evidence type="ECO:0000313" key="3">
    <source>
        <dbReference type="Proteomes" id="UP000712281"/>
    </source>
</evidence>
<dbReference type="AlphaFoldDB" id="A0A8S9JCC4"/>
<dbReference type="EMBL" id="QGKW02001660">
    <property type="protein sequence ID" value="KAF2578966.1"/>
    <property type="molecule type" value="Genomic_DNA"/>
</dbReference>
<reference evidence="2" key="1">
    <citation type="submission" date="2019-12" db="EMBL/GenBank/DDBJ databases">
        <title>Genome sequencing and annotation of Brassica cretica.</title>
        <authorList>
            <person name="Studholme D.J."/>
            <person name="Sarris P.F."/>
        </authorList>
    </citation>
    <scope>NUCLEOTIDE SEQUENCE</scope>
    <source>
        <strain evidence="2">PFS-001/15</strain>
        <tissue evidence="2">Leaf</tissue>
    </source>
</reference>